<dbReference type="RefSeq" id="WP_119115338.1">
    <property type="nucleotide sequence ID" value="NZ_QWVS01000002.1"/>
</dbReference>
<protein>
    <submittedName>
        <fullName evidence="1">DUF2487 family protein</fullName>
    </submittedName>
</protein>
<sequence>MKWNTTDVELYITAKEYVDTALVPLIPISLDDRMKQLSSMSEFLSILSMEIEKKFKGRILLIPTFHYVMDDEKKVEGLQIWERKLQQAEFNHIFFLTSDINWKKEESYLSSSLVWIPAINLESLPMEQAREVMKQQVEQIISLFMNEWKKKD</sequence>
<comment type="caution">
    <text evidence="1">The sequence shown here is derived from an EMBL/GenBank/DDBJ whole genome shotgun (WGS) entry which is preliminary data.</text>
</comment>
<dbReference type="AlphaFoldDB" id="A0A398BL32"/>
<dbReference type="InterPro" id="IPR019615">
    <property type="entry name" value="DUF2487"/>
</dbReference>
<dbReference type="Proteomes" id="UP000266016">
    <property type="component" value="Unassembled WGS sequence"/>
</dbReference>
<proteinExistence type="predicted"/>
<accession>A0A398BL32</accession>
<evidence type="ECO:0000313" key="2">
    <source>
        <dbReference type="Proteomes" id="UP000266016"/>
    </source>
</evidence>
<dbReference type="Pfam" id="PF10673">
    <property type="entry name" value="DUF2487"/>
    <property type="match status" value="1"/>
</dbReference>
<keyword evidence="2" id="KW-1185">Reference proteome</keyword>
<reference evidence="1 2" key="1">
    <citation type="submission" date="2018-08" db="EMBL/GenBank/DDBJ databases">
        <title>Bacillus jemisoniae sp. nov., Bacillus chryseoplanitiae sp. nov., Bacillus resnikiae sp. nov., and Bacillus frankliniae sp. nov., isolated from Viking spacecraft and associated surfaces.</title>
        <authorList>
            <person name="Seuylemezian A."/>
            <person name="Vaishampayan P."/>
        </authorList>
    </citation>
    <scope>NUCLEOTIDE SEQUENCE [LARGE SCALE GENOMIC DNA]</scope>
    <source>
        <strain evidence="1 2">MA001</strain>
    </source>
</reference>
<evidence type="ECO:0000313" key="1">
    <source>
        <dbReference type="EMBL" id="RID89228.1"/>
    </source>
</evidence>
<gene>
    <name evidence="1" type="ORF">D1953_01285</name>
</gene>
<organism evidence="1 2">
    <name type="scientific">Peribacillus asahii</name>
    <dbReference type="NCBI Taxonomy" id="228899"/>
    <lineage>
        <taxon>Bacteria</taxon>
        <taxon>Bacillati</taxon>
        <taxon>Bacillota</taxon>
        <taxon>Bacilli</taxon>
        <taxon>Bacillales</taxon>
        <taxon>Bacillaceae</taxon>
        <taxon>Peribacillus</taxon>
    </lineage>
</organism>
<dbReference type="EMBL" id="QWVS01000002">
    <property type="protein sequence ID" value="RID89228.1"/>
    <property type="molecule type" value="Genomic_DNA"/>
</dbReference>
<name>A0A398BL32_9BACI</name>